<dbReference type="InterPro" id="IPR007940">
    <property type="entry name" value="SH3BP5"/>
</dbReference>
<keyword evidence="6" id="KW-1185">Reference proteome</keyword>
<feature type="compositionally biased region" description="Low complexity" evidence="4">
    <location>
        <begin position="403"/>
        <end position="418"/>
    </location>
</feature>
<evidence type="ECO:0000313" key="6">
    <source>
        <dbReference type="Proteomes" id="UP000274131"/>
    </source>
</evidence>
<dbReference type="STRING" id="51028.A0A0N4VP84"/>
<protein>
    <submittedName>
        <fullName evidence="7">SH3 domain-binding protein 5-like</fullName>
    </submittedName>
</protein>
<feature type="region of interest" description="Disordered" evidence="4">
    <location>
        <begin position="398"/>
        <end position="428"/>
    </location>
</feature>
<dbReference type="Proteomes" id="UP000274131">
    <property type="component" value="Unassembled WGS sequence"/>
</dbReference>
<reference evidence="7" key="1">
    <citation type="submission" date="2017-02" db="UniProtKB">
        <authorList>
            <consortium name="WormBaseParasite"/>
        </authorList>
    </citation>
    <scope>IDENTIFICATION</scope>
</reference>
<dbReference type="GO" id="GO:0035556">
    <property type="term" value="P:intracellular signal transduction"/>
    <property type="evidence" value="ECO:0007669"/>
    <property type="project" value="InterPro"/>
</dbReference>
<evidence type="ECO:0000256" key="3">
    <source>
        <dbReference type="SAM" id="Coils"/>
    </source>
</evidence>
<dbReference type="GO" id="GO:0004860">
    <property type="term" value="F:protein kinase inhibitor activity"/>
    <property type="evidence" value="ECO:0007669"/>
    <property type="project" value="TreeGrafter"/>
</dbReference>
<feature type="compositionally biased region" description="Basic and acidic residues" evidence="4">
    <location>
        <begin position="293"/>
        <end position="307"/>
    </location>
</feature>
<proteinExistence type="inferred from homology"/>
<accession>A0A0N4VP84</accession>
<evidence type="ECO:0000256" key="4">
    <source>
        <dbReference type="SAM" id="MobiDB-lite"/>
    </source>
</evidence>
<organism evidence="7">
    <name type="scientific">Enterobius vermicularis</name>
    <name type="common">Human pinworm</name>
    <dbReference type="NCBI Taxonomy" id="51028"/>
    <lineage>
        <taxon>Eukaryota</taxon>
        <taxon>Metazoa</taxon>
        <taxon>Ecdysozoa</taxon>
        <taxon>Nematoda</taxon>
        <taxon>Chromadorea</taxon>
        <taxon>Rhabditida</taxon>
        <taxon>Spirurina</taxon>
        <taxon>Oxyuridomorpha</taxon>
        <taxon>Oxyuroidea</taxon>
        <taxon>Oxyuridae</taxon>
        <taxon>Enterobius</taxon>
    </lineage>
</organism>
<evidence type="ECO:0000256" key="1">
    <source>
        <dbReference type="ARBA" id="ARBA00007796"/>
    </source>
</evidence>
<feature type="compositionally biased region" description="Polar residues" evidence="4">
    <location>
        <begin position="419"/>
        <end position="428"/>
    </location>
</feature>
<comment type="similarity">
    <text evidence="1">Belongs to the SH3BP5 family.</text>
</comment>
<feature type="compositionally biased region" description="Basic and acidic residues" evidence="4">
    <location>
        <begin position="260"/>
        <end position="272"/>
    </location>
</feature>
<sequence>MSEGNVLRENLIIATTSKEGHANSEADSGGEMDYVEDDIALDPKHLNRVHEELEKLNIATDVINKLEMQLDAARTKFREIQTTWSQKLNDLSKKYGSAIAKGRPYYEAKLEERRLREEAQNAAIRFERANSMHAVAKQQVKLTQDSLNRQKTIEPECLEVLNHHIQRVNEAEKERIAAEEAHRAISVKMAECSARIATMQKENGRAIKKSRHYFEQRVQFAKVLENQKRFILELETEVRQKKFDYTTSLRNLEQISDSIHEERSLSGMRREAGNSSPGSFTGEGVKTRKKNRKTELDKEQERRREDHCEAVKGIKSKLDEITSLECDKTIDPSIFDEEPTTSASEGRESRSGNLGSGVILLAQHLIGNCDKKKEAKDFIISSELSDFRYRTELPDGVGVSGTLSSPEASDSESSLASSRTGATNTTENLSEMLRSHSMLIEDIDECTQRTESLLRSISDVERESSSGDSFLY</sequence>
<feature type="region of interest" description="Disordered" evidence="4">
    <location>
        <begin position="330"/>
        <end position="353"/>
    </location>
</feature>
<dbReference type="PANTHER" id="PTHR19423">
    <property type="entry name" value="SH3 DOMAIN-BINDING PROTEIN 5"/>
    <property type="match status" value="1"/>
</dbReference>
<dbReference type="OrthoDB" id="446789at2759"/>
<feature type="region of interest" description="Disordered" evidence="4">
    <location>
        <begin position="260"/>
        <end position="307"/>
    </location>
</feature>
<dbReference type="GO" id="GO:0005737">
    <property type="term" value="C:cytoplasm"/>
    <property type="evidence" value="ECO:0007669"/>
    <property type="project" value="TreeGrafter"/>
</dbReference>
<dbReference type="EMBL" id="UXUI01013122">
    <property type="protein sequence ID" value="VDD97229.1"/>
    <property type="molecule type" value="Genomic_DNA"/>
</dbReference>
<keyword evidence="2 3" id="KW-0175">Coiled coil</keyword>
<evidence type="ECO:0000313" key="7">
    <source>
        <dbReference type="WBParaSite" id="EVEC_0001280701-mRNA-1"/>
    </source>
</evidence>
<evidence type="ECO:0000256" key="2">
    <source>
        <dbReference type="ARBA" id="ARBA00023054"/>
    </source>
</evidence>
<dbReference type="PANTHER" id="PTHR19423:SF1">
    <property type="entry name" value="SH3 DOMAIN-BINDING PROTEIN 5"/>
    <property type="match status" value="1"/>
</dbReference>
<feature type="coiled-coil region" evidence="3">
    <location>
        <begin position="56"/>
        <end position="83"/>
    </location>
</feature>
<evidence type="ECO:0000313" key="5">
    <source>
        <dbReference type="EMBL" id="VDD97229.1"/>
    </source>
</evidence>
<reference evidence="5 6" key="2">
    <citation type="submission" date="2018-10" db="EMBL/GenBank/DDBJ databases">
        <authorList>
            <consortium name="Pathogen Informatics"/>
        </authorList>
    </citation>
    <scope>NUCLEOTIDE SEQUENCE [LARGE SCALE GENOMIC DNA]</scope>
</reference>
<dbReference type="Pfam" id="PF05276">
    <property type="entry name" value="SH3BP5"/>
    <property type="match status" value="1"/>
</dbReference>
<name>A0A0N4VP84_ENTVE</name>
<dbReference type="AlphaFoldDB" id="A0A0N4VP84"/>
<dbReference type="WBParaSite" id="EVEC_0001280701-mRNA-1">
    <property type="protein sequence ID" value="EVEC_0001280701-mRNA-1"/>
    <property type="gene ID" value="EVEC_0001280701"/>
</dbReference>
<gene>
    <name evidence="5" type="ORF">EVEC_LOCUS11980</name>
</gene>